<feature type="domain" description="Glycine transporter" evidence="8">
    <location>
        <begin position="17"/>
        <end position="90"/>
    </location>
</feature>
<sequence length="213" mass="23998">MLDKFFEFWTTIHFVDIIEFFGTCAFAISGIRMASAKSLDWFGALVVGFVTATGGGTLRDLLLGVTPFWMLNSVYVWCTIIALFFVVVFRKQLVHLNNTFLWFDGIGLGLFVVVGTEKTMSLGYPFWVVVIMATITGVVGGIVRDIMINEIPAIFKQEWYALTCIFGVMIYYTLDFFNVGTVFTQLFCATSVFVIRLIATRYKLGLPTLKSED</sequence>
<comment type="similarity">
    <text evidence="2">Belongs to the UPF0126 family.</text>
</comment>
<keyword evidence="5 7" id="KW-1133">Transmembrane helix</keyword>
<evidence type="ECO:0000256" key="1">
    <source>
        <dbReference type="ARBA" id="ARBA00004651"/>
    </source>
</evidence>
<dbReference type="Pfam" id="PF03458">
    <property type="entry name" value="Gly_transporter"/>
    <property type="match status" value="2"/>
</dbReference>
<evidence type="ECO:0000313" key="9">
    <source>
        <dbReference type="EMBL" id="KZE81217.1"/>
    </source>
</evidence>
<accession>A0A163Z7T9</accession>
<dbReference type="GeneID" id="82255907"/>
<keyword evidence="3" id="KW-1003">Cell membrane</keyword>
<dbReference type="OrthoDB" id="9791874at2"/>
<dbReference type="PANTHER" id="PTHR30506">
    <property type="entry name" value="INNER MEMBRANE PROTEIN"/>
    <property type="match status" value="1"/>
</dbReference>
<evidence type="ECO:0000256" key="2">
    <source>
        <dbReference type="ARBA" id="ARBA00008193"/>
    </source>
</evidence>
<evidence type="ECO:0000256" key="3">
    <source>
        <dbReference type="ARBA" id="ARBA00022475"/>
    </source>
</evidence>
<evidence type="ECO:0000256" key="7">
    <source>
        <dbReference type="SAM" id="Phobius"/>
    </source>
</evidence>
<keyword evidence="6 7" id="KW-0472">Membrane</keyword>
<dbReference type="AlphaFoldDB" id="A0A163Z7T9"/>
<comment type="subcellular location">
    <subcellularLocation>
        <location evidence="1">Cell membrane</location>
        <topology evidence="1">Multi-pass membrane protein</topology>
    </subcellularLocation>
</comment>
<feature type="transmembrane region" description="Helical" evidence="7">
    <location>
        <begin position="12"/>
        <end position="31"/>
    </location>
</feature>
<evidence type="ECO:0000256" key="4">
    <source>
        <dbReference type="ARBA" id="ARBA00022692"/>
    </source>
</evidence>
<evidence type="ECO:0000259" key="8">
    <source>
        <dbReference type="Pfam" id="PF03458"/>
    </source>
</evidence>
<feature type="transmembrane region" description="Helical" evidence="7">
    <location>
        <begin position="126"/>
        <end position="147"/>
    </location>
</feature>
<reference evidence="9 11" key="1">
    <citation type="submission" date="2016-01" db="EMBL/GenBank/DDBJ databases">
        <title>Whole genome sequencing of Myroides marinus L41.</title>
        <authorList>
            <person name="Hong K.W."/>
        </authorList>
    </citation>
    <scope>NUCLEOTIDE SEQUENCE [LARGE SCALE GENOMIC DNA]</scope>
    <source>
        <strain evidence="9 11">L41</strain>
    </source>
</reference>
<dbReference type="EMBL" id="FNYS01000002">
    <property type="protein sequence ID" value="SEI60812.1"/>
    <property type="molecule type" value="Genomic_DNA"/>
</dbReference>
<feature type="transmembrane region" description="Helical" evidence="7">
    <location>
        <begin position="68"/>
        <end position="89"/>
    </location>
</feature>
<gene>
    <name evidence="9" type="ORF">AV926_07955</name>
    <name evidence="10" type="ORF">SAMN04488018_102216</name>
</gene>
<proteinExistence type="inferred from homology"/>
<dbReference type="InterPro" id="IPR005115">
    <property type="entry name" value="Gly_transporter"/>
</dbReference>
<reference evidence="10 12" key="2">
    <citation type="submission" date="2016-10" db="EMBL/GenBank/DDBJ databases">
        <authorList>
            <person name="de Groot N.N."/>
        </authorList>
    </citation>
    <scope>NUCLEOTIDE SEQUENCE [LARGE SCALE GENOMIC DNA]</scope>
    <source>
        <strain evidence="10 12">DSM 23048</strain>
    </source>
</reference>
<organism evidence="9 11">
    <name type="scientific">Myroides marinus</name>
    <dbReference type="NCBI Taxonomy" id="703342"/>
    <lineage>
        <taxon>Bacteria</taxon>
        <taxon>Pseudomonadati</taxon>
        <taxon>Bacteroidota</taxon>
        <taxon>Flavobacteriia</taxon>
        <taxon>Flavobacteriales</taxon>
        <taxon>Flavobacteriaceae</taxon>
        <taxon>Myroides</taxon>
    </lineage>
</organism>
<evidence type="ECO:0000256" key="5">
    <source>
        <dbReference type="ARBA" id="ARBA00022989"/>
    </source>
</evidence>
<keyword evidence="11" id="KW-1185">Reference proteome</keyword>
<dbReference type="Proteomes" id="UP000076630">
    <property type="component" value="Unassembled WGS sequence"/>
</dbReference>
<protein>
    <submittedName>
        <fullName evidence="10">Uncharacterized membrane protein YeiH</fullName>
    </submittedName>
</protein>
<evidence type="ECO:0000313" key="12">
    <source>
        <dbReference type="Proteomes" id="UP000183077"/>
    </source>
</evidence>
<dbReference type="GO" id="GO:0005886">
    <property type="term" value="C:plasma membrane"/>
    <property type="evidence" value="ECO:0007669"/>
    <property type="project" value="UniProtKB-SubCell"/>
</dbReference>
<name>A0A163Z7T9_9FLAO</name>
<dbReference type="EMBL" id="LQNU01000053">
    <property type="protein sequence ID" value="KZE81217.1"/>
    <property type="molecule type" value="Genomic_DNA"/>
</dbReference>
<evidence type="ECO:0000313" key="10">
    <source>
        <dbReference type="EMBL" id="SEI60812.1"/>
    </source>
</evidence>
<keyword evidence="4 7" id="KW-0812">Transmembrane</keyword>
<evidence type="ECO:0000256" key="6">
    <source>
        <dbReference type="ARBA" id="ARBA00023136"/>
    </source>
</evidence>
<dbReference type="PANTHER" id="PTHR30506:SF3">
    <property type="entry name" value="UPF0126 INNER MEMBRANE PROTEIN YADS-RELATED"/>
    <property type="match status" value="1"/>
</dbReference>
<dbReference type="RefSeq" id="WP_038985285.1">
    <property type="nucleotide sequence ID" value="NZ_FNYS01000002.1"/>
</dbReference>
<feature type="transmembrane region" description="Helical" evidence="7">
    <location>
        <begin position="159"/>
        <end position="174"/>
    </location>
</feature>
<feature type="transmembrane region" description="Helical" evidence="7">
    <location>
        <begin position="180"/>
        <end position="199"/>
    </location>
</feature>
<dbReference type="Proteomes" id="UP000183077">
    <property type="component" value="Unassembled WGS sequence"/>
</dbReference>
<feature type="transmembrane region" description="Helical" evidence="7">
    <location>
        <begin position="38"/>
        <end position="56"/>
    </location>
</feature>
<feature type="domain" description="Glycine transporter" evidence="8">
    <location>
        <begin position="101"/>
        <end position="174"/>
    </location>
</feature>
<evidence type="ECO:0000313" key="11">
    <source>
        <dbReference type="Proteomes" id="UP000076630"/>
    </source>
</evidence>
<feature type="transmembrane region" description="Helical" evidence="7">
    <location>
        <begin position="96"/>
        <end position="114"/>
    </location>
</feature>